<gene>
    <name evidence="2" type="ORF">B296_00018284</name>
</gene>
<keyword evidence="1" id="KW-0175">Coiled coil</keyword>
<reference evidence="2 3" key="1">
    <citation type="journal article" date="2014" name="Agronomy (Basel)">
        <title>A Draft Genome Sequence for Ensete ventricosum, the Drought-Tolerant Tree Against Hunger.</title>
        <authorList>
            <person name="Harrison J."/>
            <person name="Moore K.A."/>
            <person name="Paszkiewicz K."/>
            <person name="Jones T."/>
            <person name="Grant M."/>
            <person name="Ambacheew D."/>
            <person name="Muzemil S."/>
            <person name="Studholme D.J."/>
        </authorList>
    </citation>
    <scope>NUCLEOTIDE SEQUENCE [LARGE SCALE GENOMIC DNA]</scope>
</reference>
<comment type="caution">
    <text evidence="2">The sequence shown here is derived from an EMBL/GenBank/DDBJ whole genome shotgun (WGS) entry which is preliminary data.</text>
</comment>
<proteinExistence type="predicted"/>
<evidence type="ECO:0000256" key="1">
    <source>
        <dbReference type="SAM" id="Coils"/>
    </source>
</evidence>
<dbReference type="Proteomes" id="UP000287651">
    <property type="component" value="Unassembled WGS sequence"/>
</dbReference>
<feature type="coiled-coil region" evidence="1">
    <location>
        <begin position="22"/>
        <end position="49"/>
    </location>
</feature>
<dbReference type="EMBL" id="AMZH03008252">
    <property type="protein sequence ID" value="RRT59345.1"/>
    <property type="molecule type" value="Genomic_DNA"/>
</dbReference>
<dbReference type="Gene3D" id="1.10.287.1060">
    <property type="entry name" value="ESAT-6-like"/>
    <property type="match status" value="1"/>
</dbReference>
<sequence length="71" mass="8583">LKINRRKHITMFSWLFGKRSEQPNTLATLEELNEKLKILEKREQFLLEKMAAEIEKAKEFTRENNKRGEHL</sequence>
<evidence type="ECO:0000313" key="2">
    <source>
        <dbReference type="EMBL" id="RRT59345.1"/>
    </source>
</evidence>
<dbReference type="AlphaFoldDB" id="A0A426Z5T2"/>
<protein>
    <submittedName>
        <fullName evidence="2">Uncharacterized protein</fullName>
    </submittedName>
</protein>
<feature type="non-terminal residue" evidence="2">
    <location>
        <position position="1"/>
    </location>
</feature>
<evidence type="ECO:0000313" key="3">
    <source>
        <dbReference type="Proteomes" id="UP000287651"/>
    </source>
</evidence>
<name>A0A426Z5T2_ENSVE</name>
<organism evidence="2 3">
    <name type="scientific">Ensete ventricosum</name>
    <name type="common">Abyssinian banana</name>
    <name type="synonym">Musa ensete</name>
    <dbReference type="NCBI Taxonomy" id="4639"/>
    <lineage>
        <taxon>Eukaryota</taxon>
        <taxon>Viridiplantae</taxon>
        <taxon>Streptophyta</taxon>
        <taxon>Embryophyta</taxon>
        <taxon>Tracheophyta</taxon>
        <taxon>Spermatophyta</taxon>
        <taxon>Magnoliopsida</taxon>
        <taxon>Liliopsida</taxon>
        <taxon>Zingiberales</taxon>
        <taxon>Musaceae</taxon>
        <taxon>Ensete</taxon>
    </lineage>
</organism>
<accession>A0A426Z5T2</accession>